<proteinExistence type="predicted"/>
<dbReference type="EMBL" id="BAAAPE010000048">
    <property type="protein sequence ID" value="GAA2106044.1"/>
    <property type="molecule type" value="Genomic_DNA"/>
</dbReference>
<evidence type="ECO:0000313" key="2">
    <source>
        <dbReference type="Proteomes" id="UP001500016"/>
    </source>
</evidence>
<reference evidence="1 2" key="1">
    <citation type="journal article" date="2019" name="Int. J. Syst. Evol. Microbiol.">
        <title>The Global Catalogue of Microorganisms (GCM) 10K type strain sequencing project: providing services to taxonomists for standard genome sequencing and annotation.</title>
        <authorList>
            <consortium name="The Broad Institute Genomics Platform"/>
            <consortium name="The Broad Institute Genome Sequencing Center for Infectious Disease"/>
            <person name="Wu L."/>
            <person name="Ma J."/>
        </authorList>
    </citation>
    <scope>NUCLEOTIDE SEQUENCE [LARGE SCALE GENOMIC DNA]</scope>
    <source>
        <strain evidence="1 2">JCM 15478</strain>
    </source>
</reference>
<dbReference type="Proteomes" id="UP001500016">
    <property type="component" value="Unassembled WGS sequence"/>
</dbReference>
<organism evidence="1 2">
    <name type="scientific">Streptomyces albiaxialis</name>
    <dbReference type="NCBI Taxonomy" id="329523"/>
    <lineage>
        <taxon>Bacteria</taxon>
        <taxon>Bacillati</taxon>
        <taxon>Actinomycetota</taxon>
        <taxon>Actinomycetes</taxon>
        <taxon>Kitasatosporales</taxon>
        <taxon>Streptomycetaceae</taxon>
        <taxon>Streptomyces</taxon>
    </lineage>
</organism>
<comment type="caution">
    <text evidence="1">The sequence shown here is derived from an EMBL/GenBank/DDBJ whole genome shotgun (WGS) entry which is preliminary data.</text>
</comment>
<protein>
    <submittedName>
        <fullName evidence="1">Uncharacterized protein</fullName>
    </submittedName>
</protein>
<name>A0ABN2X777_9ACTN</name>
<accession>A0ABN2X777</accession>
<gene>
    <name evidence="1" type="ORF">GCM10009801_82140</name>
</gene>
<sequence length="48" mass="5540">MEGVAEELTNKIREVLDSYVEQVEDLDEIDTDDLAEQLAMRVESFYGM</sequence>
<evidence type="ECO:0000313" key="1">
    <source>
        <dbReference type="EMBL" id="GAA2106044.1"/>
    </source>
</evidence>
<keyword evidence="2" id="KW-1185">Reference proteome</keyword>